<dbReference type="GO" id="GO:0004822">
    <property type="term" value="F:isoleucine-tRNA ligase activity"/>
    <property type="evidence" value="ECO:0007669"/>
    <property type="project" value="TreeGrafter"/>
</dbReference>
<dbReference type="SUPFAM" id="SSF52374">
    <property type="entry name" value="Nucleotidylyl transferase"/>
    <property type="match status" value="1"/>
</dbReference>
<reference evidence="7 8" key="1">
    <citation type="submission" date="2013-11" db="EMBL/GenBank/DDBJ databases">
        <title>Draft genome of the bovine lungworm Dictyocaulus viviparus.</title>
        <authorList>
            <person name="Mitreva M."/>
        </authorList>
    </citation>
    <scope>NUCLEOTIDE SEQUENCE [LARGE SCALE GENOMIC DNA]</scope>
    <source>
        <strain evidence="7 8">HannoverDv2000</strain>
    </source>
</reference>
<dbReference type="PANTHER" id="PTHR42765:SF1">
    <property type="entry name" value="ISOLEUCINE--TRNA LIGASE, MITOCHONDRIAL"/>
    <property type="match status" value="1"/>
</dbReference>
<dbReference type="Gene3D" id="3.40.50.620">
    <property type="entry name" value="HUPs"/>
    <property type="match status" value="1"/>
</dbReference>
<evidence type="ECO:0000313" key="7">
    <source>
        <dbReference type="EMBL" id="KJH43608.1"/>
    </source>
</evidence>
<keyword evidence="1" id="KW-0436">Ligase</keyword>
<reference evidence="8" key="2">
    <citation type="journal article" date="2016" name="Sci. Rep.">
        <title>Dictyocaulus viviparus genome, variome and transcriptome elucidate lungworm biology and support future intervention.</title>
        <authorList>
            <person name="McNulty S.N."/>
            <person name="Strube C."/>
            <person name="Rosa B.A."/>
            <person name="Martin J.C."/>
            <person name="Tyagi R."/>
            <person name="Choi Y.J."/>
            <person name="Wang Q."/>
            <person name="Hallsworth Pepin K."/>
            <person name="Zhang X."/>
            <person name="Ozersky P."/>
            <person name="Wilson R.K."/>
            <person name="Sternberg P.W."/>
            <person name="Gasser R.B."/>
            <person name="Mitreva M."/>
        </authorList>
    </citation>
    <scope>NUCLEOTIDE SEQUENCE [LARGE SCALE GENOMIC DNA]</scope>
    <source>
        <strain evidence="8">HannoverDv2000</strain>
    </source>
</reference>
<keyword evidence="5" id="KW-0030">Aminoacyl-tRNA synthetase</keyword>
<dbReference type="EMBL" id="KN716543">
    <property type="protein sequence ID" value="KJH43608.1"/>
    <property type="molecule type" value="Genomic_DNA"/>
</dbReference>
<keyword evidence="3" id="KW-0067">ATP-binding</keyword>
<dbReference type="Proteomes" id="UP000053766">
    <property type="component" value="Unassembled WGS sequence"/>
</dbReference>
<protein>
    <recommendedName>
        <fullName evidence="6">Aminoacyl-tRNA synthetase class Ia domain-containing protein</fullName>
    </recommendedName>
</protein>
<evidence type="ECO:0000256" key="2">
    <source>
        <dbReference type="ARBA" id="ARBA00022741"/>
    </source>
</evidence>
<evidence type="ECO:0000313" key="8">
    <source>
        <dbReference type="Proteomes" id="UP000053766"/>
    </source>
</evidence>
<evidence type="ECO:0000256" key="1">
    <source>
        <dbReference type="ARBA" id="ARBA00022598"/>
    </source>
</evidence>
<dbReference type="GO" id="GO:0005739">
    <property type="term" value="C:mitochondrion"/>
    <property type="evidence" value="ECO:0007669"/>
    <property type="project" value="TreeGrafter"/>
</dbReference>
<gene>
    <name evidence="7" type="ORF">DICVIV_10385</name>
</gene>
<dbReference type="Gene3D" id="3.30.230.90">
    <property type="match status" value="1"/>
</dbReference>
<dbReference type="OrthoDB" id="10264412at2759"/>
<keyword evidence="4" id="KW-0648">Protein biosynthesis</keyword>
<keyword evidence="8" id="KW-1185">Reference proteome</keyword>
<sequence length="397" mass="45167">MNGPTHRNLSFVLNSRPIHFSITHHENLDLVVFSSLGRIGQIVEVIFPESIITESLADHQRVEYDTKLLLGSDEVVEMNHVDVLFVNAFNSSQASADLFIRRLVLQLASLGRRRRLIVSMCLRTNILQWRWNKCKNDFRKCLSNQKSSVVLEKRKPVFLPRTSFVNHIKSSERGILDQQLADAGGLTTLYDWQQENRVFSKVFELLDGPPYANGAVHTGHAINKILKDFIVKSRLAVGYRVRFRPGWDCHGLPIELKIAKNVEGKSALEIRALARQLARNAVSNQMNSFRRWGVTAAWNSAYLTMDSTYIAEELRSPSSRTALAESELEYNDNHISLSVLFRFKMINVAPEDLNLFVDIRSKPIVIYALQQISYTGEGSRQMLVYLNVPPIGLSGHY</sequence>
<dbReference type="InterPro" id="IPR053720">
    <property type="entry name" value="Psm_Assembly_Chaperone"/>
</dbReference>
<organism evidence="7 8">
    <name type="scientific">Dictyocaulus viviparus</name>
    <name type="common">Bovine lungworm</name>
    <dbReference type="NCBI Taxonomy" id="29172"/>
    <lineage>
        <taxon>Eukaryota</taxon>
        <taxon>Metazoa</taxon>
        <taxon>Ecdysozoa</taxon>
        <taxon>Nematoda</taxon>
        <taxon>Chromadorea</taxon>
        <taxon>Rhabditida</taxon>
        <taxon>Rhabditina</taxon>
        <taxon>Rhabditomorpha</taxon>
        <taxon>Strongyloidea</taxon>
        <taxon>Metastrongylidae</taxon>
        <taxon>Dictyocaulus</taxon>
    </lineage>
</organism>
<dbReference type="Pfam" id="PF00133">
    <property type="entry name" value="tRNA-synt_1"/>
    <property type="match status" value="1"/>
</dbReference>
<accession>A0A0D8XG69</accession>
<name>A0A0D8XG69_DICVI</name>
<dbReference type="InterPro" id="IPR014729">
    <property type="entry name" value="Rossmann-like_a/b/a_fold"/>
</dbReference>
<dbReference type="AlphaFoldDB" id="A0A0D8XG69"/>
<evidence type="ECO:0000256" key="3">
    <source>
        <dbReference type="ARBA" id="ARBA00022840"/>
    </source>
</evidence>
<dbReference type="GO" id="GO:0005524">
    <property type="term" value="F:ATP binding"/>
    <property type="evidence" value="ECO:0007669"/>
    <property type="project" value="UniProtKB-KW"/>
</dbReference>
<feature type="domain" description="Aminoacyl-tRNA synthetase class Ia" evidence="6">
    <location>
        <begin position="190"/>
        <end position="311"/>
    </location>
</feature>
<dbReference type="InterPro" id="IPR050081">
    <property type="entry name" value="Ile-tRNA_ligase"/>
</dbReference>
<dbReference type="STRING" id="29172.A0A0D8XG69"/>
<proteinExistence type="predicted"/>
<dbReference type="InterPro" id="IPR002300">
    <property type="entry name" value="aa-tRNA-synth_Ia"/>
</dbReference>
<keyword evidence="2" id="KW-0547">Nucleotide-binding</keyword>
<dbReference type="GO" id="GO:0032543">
    <property type="term" value="P:mitochondrial translation"/>
    <property type="evidence" value="ECO:0007669"/>
    <property type="project" value="TreeGrafter"/>
</dbReference>
<dbReference type="PANTHER" id="PTHR42765">
    <property type="entry name" value="SOLEUCYL-TRNA SYNTHETASE"/>
    <property type="match status" value="1"/>
</dbReference>
<evidence type="ECO:0000256" key="5">
    <source>
        <dbReference type="ARBA" id="ARBA00023146"/>
    </source>
</evidence>
<evidence type="ECO:0000259" key="6">
    <source>
        <dbReference type="Pfam" id="PF00133"/>
    </source>
</evidence>
<dbReference type="GO" id="GO:0006428">
    <property type="term" value="P:isoleucyl-tRNA aminoacylation"/>
    <property type="evidence" value="ECO:0007669"/>
    <property type="project" value="TreeGrafter"/>
</dbReference>
<evidence type="ECO:0000256" key="4">
    <source>
        <dbReference type="ARBA" id="ARBA00022917"/>
    </source>
</evidence>